<accession>A0ABQ1FAS9</accession>
<keyword evidence="4" id="KW-1185">Reference proteome</keyword>
<dbReference type="PROSITE" id="PS50075">
    <property type="entry name" value="CARRIER"/>
    <property type="match status" value="1"/>
</dbReference>
<feature type="domain" description="Carrier" evidence="1">
    <location>
        <begin position="366"/>
        <end position="447"/>
    </location>
</feature>
<evidence type="ECO:0000313" key="4">
    <source>
        <dbReference type="Proteomes" id="UP000603317"/>
    </source>
</evidence>
<dbReference type="InterPro" id="IPR038740">
    <property type="entry name" value="BioF2-like_GNAT_dom"/>
</dbReference>
<dbReference type="Proteomes" id="UP000603317">
    <property type="component" value="Unassembled WGS sequence"/>
</dbReference>
<evidence type="ECO:0000259" key="1">
    <source>
        <dbReference type="PROSITE" id="PS50075"/>
    </source>
</evidence>
<comment type="caution">
    <text evidence="3">The sequence shown here is derived from an EMBL/GenBank/DDBJ whole genome shotgun (WGS) entry which is preliminary data.</text>
</comment>
<name>A0ABQ1FAS9_9SPHN</name>
<dbReference type="Gene3D" id="1.10.1200.10">
    <property type="entry name" value="ACP-like"/>
    <property type="match status" value="1"/>
</dbReference>
<gene>
    <name evidence="3" type="ORF">GCM10010923_13740</name>
</gene>
<sequence length="451" mass="50186">MTVAIEYFDDIGKLQADPRATLALAQAHAPFDRPEWWALLQRECGIDPIVALAVDGERALVWPLARTGRSSRSLANFYSFTARPLASGPDALAELIAPLARDLRRRFSRLTLDRLPVESGVVEPLCEALCVAGWSVSCEQDDTNHWLDVDGRTFEDYFAARPGRLRTTIARKGRKVVTETTRFVDDARWRSYQDIYRASWKPEEASFSFWRAFAEAEAAEGRLRFGFAYDSDERPIAAQLWTVEHATAYIHKLAHLPDAERLSPGSVLTATMMRDAIDEDHVKTVDFGTGDDGYKRDWMEGARPRYRIEAHDPRHWRNWPVLVRNALKARLAGGEKGGYRPANAAEGAPMATSHATENAIESAIDDPVGAKLRQVLADILALDAERVAAFDAETGLFGHLPELDSQAVATLLTEIEDRFGIVIDDEDVDGEMLETFGGLRDFVRAKCAAAA</sequence>
<dbReference type="PROSITE" id="PS51186">
    <property type="entry name" value="GNAT"/>
    <property type="match status" value="1"/>
</dbReference>
<reference evidence="4" key="1">
    <citation type="journal article" date="2019" name="Int. J. Syst. Evol. Microbiol.">
        <title>The Global Catalogue of Microorganisms (GCM) 10K type strain sequencing project: providing services to taxonomists for standard genome sequencing and annotation.</title>
        <authorList>
            <consortium name="The Broad Institute Genomics Platform"/>
            <consortium name="The Broad Institute Genome Sequencing Center for Infectious Disease"/>
            <person name="Wu L."/>
            <person name="Ma J."/>
        </authorList>
    </citation>
    <scope>NUCLEOTIDE SEQUENCE [LARGE SCALE GENOMIC DNA]</scope>
    <source>
        <strain evidence="4">CGMCC 1.15297</strain>
    </source>
</reference>
<proteinExistence type="predicted"/>
<protein>
    <recommendedName>
        <fullName evidence="5">Carrier domain-containing protein</fullName>
    </recommendedName>
</protein>
<evidence type="ECO:0000259" key="2">
    <source>
        <dbReference type="PROSITE" id="PS51186"/>
    </source>
</evidence>
<dbReference type="InterPro" id="IPR016181">
    <property type="entry name" value="Acyl_CoA_acyltransferase"/>
</dbReference>
<dbReference type="InterPro" id="IPR036736">
    <property type="entry name" value="ACP-like_sf"/>
</dbReference>
<dbReference type="InterPro" id="IPR000182">
    <property type="entry name" value="GNAT_dom"/>
</dbReference>
<evidence type="ECO:0000313" key="3">
    <source>
        <dbReference type="EMBL" id="GGA05260.1"/>
    </source>
</evidence>
<dbReference type="Pfam" id="PF13480">
    <property type="entry name" value="Acetyltransf_6"/>
    <property type="match status" value="1"/>
</dbReference>
<feature type="domain" description="N-acetyltransferase" evidence="2">
    <location>
        <begin position="179"/>
        <end position="328"/>
    </location>
</feature>
<dbReference type="InterPro" id="IPR009081">
    <property type="entry name" value="PP-bd_ACP"/>
</dbReference>
<evidence type="ECO:0008006" key="5">
    <source>
        <dbReference type="Google" id="ProtNLM"/>
    </source>
</evidence>
<dbReference type="Pfam" id="PF00550">
    <property type="entry name" value="PP-binding"/>
    <property type="match status" value="1"/>
</dbReference>
<dbReference type="SUPFAM" id="SSF55729">
    <property type="entry name" value="Acyl-CoA N-acyltransferases (Nat)"/>
    <property type="match status" value="1"/>
</dbReference>
<dbReference type="EMBL" id="BMID01000001">
    <property type="protein sequence ID" value="GGA05260.1"/>
    <property type="molecule type" value="Genomic_DNA"/>
</dbReference>
<organism evidence="3 4">
    <name type="scientific">Blastomonas marina</name>
    <dbReference type="NCBI Taxonomy" id="1867408"/>
    <lineage>
        <taxon>Bacteria</taxon>
        <taxon>Pseudomonadati</taxon>
        <taxon>Pseudomonadota</taxon>
        <taxon>Alphaproteobacteria</taxon>
        <taxon>Sphingomonadales</taxon>
        <taxon>Sphingomonadaceae</taxon>
        <taxon>Blastomonas</taxon>
    </lineage>
</organism>
<dbReference type="Gene3D" id="3.40.630.30">
    <property type="match status" value="1"/>
</dbReference>
<dbReference type="SUPFAM" id="SSF47336">
    <property type="entry name" value="ACP-like"/>
    <property type="match status" value="1"/>
</dbReference>